<feature type="transmembrane region" description="Helical" evidence="1">
    <location>
        <begin position="66"/>
        <end position="94"/>
    </location>
</feature>
<feature type="transmembrane region" description="Helical" evidence="1">
    <location>
        <begin position="27"/>
        <end position="46"/>
    </location>
</feature>
<reference evidence="2 3" key="1">
    <citation type="submission" date="2016-04" db="EMBL/GenBank/DDBJ databases">
        <title>A degradative enzymes factory behind the ericoid mycorrhizal symbiosis.</title>
        <authorList>
            <consortium name="DOE Joint Genome Institute"/>
            <person name="Martino E."/>
            <person name="Morin E."/>
            <person name="Grelet G."/>
            <person name="Kuo A."/>
            <person name="Kohler A."/>
            <person name="Daghino S."/>
            <person name="Barry K."/>
            <person name="Choi C."/>
            <person name="Cichocki N."/>
            <person name="Clum A."/>
            <person name="Copeland A."/>
            <person name="Hainaut M."/>
            <person name="Haridas S."/>
            <person name="Labutti K."/>
            <person name="Lindquist E."/>
            <person name="Lipzen A."/>
            <person name="Khouja H.-R."/>
            <person name="Murat C."/>
            <person name="Ohm R."/>
            <person name="Olson A."/>
            <person name="Spatafora J."/>
            <person name="Veneault-Fourrey C."/>
            <person name="Henrissat B."/>
            <person name="Grigoriev I."/>
            <person name="Martin F."/>
            <person name="Perotto S."/>
        </authorList>
    </citation>
    <scope>NUCLEOTIDE SEQUENCE [LARGE SCALE GENOMIC DNA]</scope>
    <source>
        <strain evidence="2 3">E</strain>
    </source>
</reference>
<dbReference type="InParanoid" id="A0A2J6STD8"/>
<accession>A0A2J6STD8</accession>
<keyword evidence="1" id="KW-1133">Transmembrane helix</keyword>
<dbReference type="RefSeq" id="XP_024730955.1">
    <property type="nucleotide sequence ID" value="XM_024870489.1"/>
</dbReference>
<dbReference type="EMBL" id="KZ613866">
    <property type="protein sequence ID" value="PMD54051.1"/>
    <property type="molecule type" value="Genomic_DNA"/>
</dbReference>
<name>A0A2J6STD8_9HELO</name>
<protein>
    <submittedName>
        <fullName evidence="2">Uncharacterized protein</fullName>
    </submittedName>
</protein>
<evidence type="ECO:0000313" key="2">
    <source>
        <dbReference type="EMBL" id="PMD54051.1"/>
    </source>
</evidence>
<gene>
    <name evidence="2" type="ORF">K444DRAFT_134655</name>
</gene>
<evidence type="ECO:0000313" key="3">
    <source>
        <dbReference type="Proteomes" id="UP000235371"/>
    </source>
</evidence>
<dbReference type="AlphaFoldDB" id="A0A2J6STD8"/>
<dbReference type="Proteomes" id="UP000235371">
    <property type="component" value="Unassembled WGS sequence"/>
</dbReference>
<keyword evidence="3" id="KW-1185">Reference proteome</keyword>
<proteinExistence type="predicted"/>
<evidence type="ECO:0000256" key="1">
    <source>
        <dbReference type="SAM" id="Phobius"/>
    </source>
</evidence>
<dbReference type="GeneID" id="36578571"/>
<keyword evidence="1" id="KW-0472">Membrane</keyword>
<keyword evidence="1" id="KW-0812">Transmembrane</keyword>
<sequence length="106" mass="12390">MRKYKKNDCNEIRREVRSRKQCQRSTPFMSINVVHAYMATYAYIVFSPRYIIQSPTIILMHVLPPSLQSVSCLSILSCSFFWQSAHFIVLLWSLRTEGTGQWGRPS</sequence>
<organism evidence="2 3">
    <name type="scientific">Hyaloscypha bicolor E</name>
    <dbReference type="NCBI Taxonomy" id="1095630"/>
    <lineage>
        <taxon>Eukaryota</taxon>
        <taxon>Fungi</taxon>
        <taxon>Dikarya</taxon>
        <taxon>Ascomycota</taxon>
        <taxon>Pezizomycotina</taxon>
        <taxon>Leotiomycetes</taxon>
        <taxon>Helotiales</taxon>
        <taxon>Hyaloscyphaceae</taxon>
        <taxon>Hyaloscypha</taxon>
        <taxon>Hyaloscypha bicolor</taxon>
    </lineage>
</organism>